<evidence type="ECO:0000256" key="4">
    <source>
        <dbReference type="ARBA" id="ARBA00022679"/>
    </source>
</evidence>
<keyword evidence="3" id="KW-0597">Phosphoprotein</keyword>
<feature type="compositionally biased region" description="Acidic residues" evidence="16">
    <location>
        <begin position="1303"/>
        <end position="1314"/>
    </location>
</feature>
<keyword evidence="11 15" id="KW-0067">ATP-binding</keyword>
<dbReference type="FunFam" id="3.50.7.10:FF:000007">
    <property type="entry name" value="1-phosphatidylinositol 3-phosphate 5-kinase isoform X1"/>
    <property type="match status" value="1"/>
</dbReference>
<evidence type="ECO:0000256" key="6">
    <source>
        <dbReference type="ARBA" id="ARBA00022741"/>
    </source>
</evidence>
<evidence type="ECO:0000256" key="10">
    <source>
        <dbReference type="ARBA" id="ARBA00022833"/>
    </source>
</evidence>
<dbReference type="SUPFAM" id="SSF52029">
    <property type="entry name" value="GroEL apical domain-like"/>
    <property type="match status" value="1"/>
</dbReference>
<dbReference type="InterPro" id="IPR044769">
    <property type="entry name" value="PIKfyve_PIPKc"/>
</dbReference>
<dbReference type="GO" id="GO:0000285">
    <property type="term" value="F:1-phosphatidylinositol-3-phosphate 5-kinase activity"/>
    <property type="evidence" value="ECO:0007669"/>
    <property type="project" value="UniProtKB-EC"/>
</dbReference>
<evidence type="ECO:0000259" key="17">
    <source>
        <dbReference type="PROSITE" id="PS50178"/>
    </source>
</evidence>
<dbReference type="SMART" id="SM00064">
    <property type="entry name" value="FYVE"/>
    <property type="match status" value="1"/>
</dbReference>
<dbReference type="InterPro" id="IPR043548">
    <property type="entry name" value="PIKfyve"/>
</dbReference>
<dbReference type="SUPFAM" id="SSF57903">
    <property type="entry name" value="FYVE/PHD zinc finger"/>
    <property type="match status" value="1"/>
</dbReference>
<dbReference type="InterPro" id="IPR002498">
    <property type="entry name" value="PInositol-4-P-4/5-kinase_core"/>
</dbReference>
<dbReference type="InterPro" id="IPR017455">
    <property type="entry name" value="Znf_FYVE-rel"/>
</dbReference>
<evidence type="ECO:0000256" key="14">
    <source>
        <dbReference type="PROSITE-ProRule" id="PRU00091"/>
    </source>
</evidence>
<sequence length="1716" mass="195685">MTNLHTTTALTEFAPLSPEHEQSSVGSFFAKVFNFKTSSPDDESNTEVKAGQESVVNNDQTEDDTSQALMAIDARNLPNILKRVGSLLPIRSGDYPSNRNTDLKQYWMPDSVSKECYDCCEKFTTFRRRHHCRVCGQIFCSKCCYQEIPGKIMGCSGDLRVCTYCCKVVLSYLQSAAKDIVLSPDLINLRNELQVKLGNNELLTNSNLNTKYLENIVEMKNAPSRKISVGYQEENFALSSSSTLSNLSPIESADDPNISNNLNYLFEEITQINGGLSLKTHRYHLRSYHSCFLGHNLIDWLINQGKVTSRMHGTAIGQVLLDAGYIEDVMDNQGDFVDGNYLYRFCSVLPNQSYKTVNDNPTKFRIYEKQSSNVSNGSYKLDLDIHNNTVLISKPSVQKKQSSVVEPRPIDILIKQMLVIIANTYQRNNFGTMKNWSSPKKLTEDNNEANIFSYLASIFEDHKLNFVRQILEKNGLSNNWVDTLIALSDLVIDELSPDLSTDTESMSICHYLQIKKLEGGERSDSCIVGGIVCSKNIANKAMASRITGPKILLLQCSIIYQRVEGKLLSLEPVIMQEHDYFKNVVNRIVSMKPDLVLVQKSVSRIAQELFNKMGVTLVLNVKVSVLERIARCTGAEILTSVDAHMGKPVLGTCQQFYVENFGNKALMFFEGCPVPERGCSVLLRGSKINELKILKSILRQLVLMIYNWKLEKSYLMDQFASPLVESKLIDKQNSSALSNENYIAIENSETNQSKCSKVNDSTLLTETEQVNKFQNLLNSTILSLSPVIYFSVPYLESDIGKKCKLRKYFPKHIYVSQILNNMKSSIDSNQENENSELEMNLKPKHPFVTCKLTEDINSDEIQTMLAFFRAEGGRILRSESDKSFIKPQKNNYIKKEKLIDIFDPVNHQRLPVMFYSFCSESNNAPSFCVEPRLMFMEFYGVNDICLGRFLERYCFRETYECPSDTCDSPMNRHERRFIHDKGCVRLLLSNISGRLIDPPYNENLIYTWSYCKNCSLITPVVPVSDDTWSFSFAKYLELKFHSQKCSCRALPNCNHCLNKDCIQFFVYNKTIASFEYIETKMWEIRLPSLKLKIVPLKLNQYCPDILEEVKQWALMGHEIFNAVMTKICSLAMELNANFLPLKQQLQKDQGLFKQRVDDIQLRITSPVLTDKETNYGIVLNTIWKLDDSLVLLKRAVYESTINWNSRLIKIEAAVKKDDKTQKKSESKSNTMSEILEEIMNCENNSNPYLVEEFGITSHPSQHSLASESEIAVEHDFENLNDSEIFLSRKCYLSVPHTQNEITTDSDSDALDDCDNNVPNEPRSQSSASQTDKKSVKTILSQFLPSSTPPTIIPNPIESTEHHILNIHSRTPISIYEKEPSSIIAFTLSTSLYQNTISNTELISNVEHVEQENDPKETNEKSTQHIEITFSDSTTNFYVKVYFATQFTKLRETFFTSGEEMYIRSLARCVSWSARGGKSGLNFCKTKDDRFVLKEMSRLEILPFLEFAPQYFAYIHSRQINRRPTLLCKIVGVYKVRYRNTVKGSSFNSNILVMENLFYNKNISHIFDLKGSVRNRLVDPNSQDGEIVLLDENLIKTSCESPLYVHPHSKIILNQAINDDAEFLTSQLVMDYSLLVGLDEDSNELVLGIIDYIRTFTWDKRIETIVKKSGLLGGQGKLPTIISPDEYKNRFVAAMNLYFLSVPNKWTGMAKGFENSF</sequence>
<dbReference type="GO" id="GO:0032438">
    <property type="term" value="P:melanosome organization"/>
    <property type="evidence" value="ECO:0007669"/>
    <property type="project" value="TreeGrafter"/>
</dbReference>
<keyword evidence="9 15" id="KW-0418">Kinase</keyword>
<dbReference type="Gene3D" id="3.30.810.10">
    <property type="entry name" value="2-Layer Sandwich"/>
    <property type="match status" value="1"/>
</dbReference>
<dbReference type="PROSITE" id="PS50186">
    <property type="entry name" value="DEP"/>
    <property type="match status" value="1"/>
</dbReference>
<evidence type="ECO:0000256" key="7">
    <source>
        <dbReference type="ARBA" id="ARBA00022753"/>
    </source>
</evidence>
<feature type="domain" description="DEP" evidence="18">
    <location>
        <begin position="272"/>
        <end position="347"/>
    </location>
</feature>
<dbReference type="PANTHER" id="PTHR46715">
    <property type="entry name" value="1-PHOSPHATIDYLINOSITOL 3-PHOSPHATE 5-KINASE"/>
    <property type="match status" value="1"/>
</dbReference>
<dbReference type="GO" id="GO:0035556">
    <property type="term" value="P:intracellular signal transduction"/>
    <property type="evidence" value="ECO:0007669"/>
    <property type="project" value="InterPro"/>
</dbReference>
<dbReference type="Pfam" id="PF01504">
    <property type="entry name" value="PIP5K"/>
    <property type="match status" value="1"/>
</dbReference>
<evidence type="ECO:0000259" key="19">
    <source>
        <dbReference type="PROSITE" id="PS51455"/>
    </source>
</evidence>
<dbReference type="EC" id="2.7.1.150" evidence="2"/>
<dbReference type="GO" id="GO:0005524">
    <property type="term" value="F:ATP binding"/>
    <property type="evidence" value="ECO:0007669"/>
    <property type="project" value="UniProtKB-UniRule"/>
</dbReference>
<dbReference type="GO" id="GO:0052810">
    <property type="term" value="F:1-phosphatidylinositol-5-kinase activity"/>
    <property type="evidence" value="ECO:0007669"/>
    <property type="project" value="UniProtKB-ARBA"/>
</dbReference>
<dbReference type="GO" id="GO:0008270">
    <property type="term" value="F:zinc ion binding"/>
    <property type="evidence" value="ECO:0007669"/>
    <property type="project" value="UniProtKB-KW"/>
</dbReference>
<keyword evidence="10" id="KW-0862">Zinc</keyword>
<dbReference type="OrthoDB" id="158357at2759"/>
<evidence type="ECO:0000256" key="1">
    <source>
        <dbReference type="ARBA" id="ARBA00004608"/>
    </source>
</evidence>
<dbReference type="GO" id="GO:0046488">
    <property type="term" value="P:phosphatidylinositol metabolic process"/>
    <property type="evidence" value="ECO:0007669"/>
    <property type="project" value="UniProtKB-UniRule"/>
</dbReference>
<dbReference type="SMART" id="SM00330">
    <property type="entry name" value="PIPKc"/>
    <property type="match status" value="1"/>
</dbReference>
<dbReference type="GO" id="GO:0010008">
    <property type="term" value="C:endosome membrane"/>
    <property type="evidence" value="ECO:0007669"/>
    <property type="project" value="UniProtKB-SubCell"/>
</dbReference>
<keyword evidence="5" id="KW-0479">Metal-binding</keyword>
<evidence type="ECO:0000256" key="9">
    <source>
        <dbReference type="ARBA" id="ARBA00022777"/>
    </source>
</evidence>
<dbReference type="FunFam" id="3.30.40.10:FF:000057">
    <property type="entry name" value="1-phosphatidylinositol 3-phosphate 5-kinase isoform X1"/>
    <property type="match status" value="1"/>
</dbReference>
<dbReference type="Gene3D" id="3.30.800.10">
    <property type="entry name" value="Phosphatidylinositol Phosphate Kinase II Beta"/>
    <property type="match status" value="1"/>
</dbReference>
<accession>A0A5E4N2Q7</accession>
<dbReference type="SUPFAM" id="SSF56104">
    <property type="entry name" value="SAICAR synthase-like"/>
    <property type="match status" value="1"/>
</dbReference>
<reference evidence="20 21" key="1">
    <citation type="submission" date="2019-08" db="EMBL/GenBank/DDBJ databases">
        <authorList>
            <person name="Alioto T."/>
            <person name="Alioto T."/>
            <person name="Gomez Garrido J."/>
        </authorList>
    </citation>
    <scope>NUCLEOTIDE SEQUENCE [LARGE SCALE GENOMIC DNA]</scope>
</reference>
<feature type="domain" description="PIPK" evidence="19">
    <location>
        <begin position="1375"/>
        <end position="1698"/>
    </location>
</feature>
<dbReference type="InterPro" id="IPR036388">
    <property type="entry name" value="WH-like_DNA-bd_sf"/>
</dbReference>
<dbReference type="Proteomes" id="UP000325440">
    <property type="component" value="Unassembled WGS sequence"/>
</dbReference>
<evidence type="ECO:0000256" key="16">
    <source>
        <dbReference type="SAM" id="MobiDB-lite"/>
    </source>
</evidence>
<dbReference type="FunFam" id="3.30.810.10:FF:000001">
    <property type="entry name" value="1-phosphatidylinositol 3-phosphate 5-kinase FAB1"/>
    <property type="match status" value="1"/>
</dbReference>
<evidence type="ECO:0000256" key="8">
    <source>
        <dbReference type="ARBA" id="ARBA00022771"/>
    </source>
</evidence>
<dbReference type="CDD" id="cd03334">
    <property type="entry name" value="Fab1_TCP"/>
    <property type="match status" value="1"/>
</dbReference>
<dbReference type="PROSITE" id="PS50178">
    <property type="entry name" value="ZF_FYVE"/>
    <property type="match status" value="1"/>
</dbReference>
<evidence type="ECO:0000313" key="20">
    <source>
        <dbReference type="EMBL" id="VVC38093.1"/>
    </source>
</evidence>
<dbReference type="InterPro" id="IPR013083">
    <property type="entry name" value="Znf_RING/FYVE/PHD"/>
</dbReference>
<evidence type="ECO:0000256" key="15">
    <source>
        <dbReference type="PROSITE-ProRule" id="PRU00781"/>
    </source>
</evidence>
<dbReference type="InterPro" id="IPR027409">
    <property type="entry name" value="GroEL-like_apical_dom_sf"/>
</dbReference>
<evidence type="ECO:0000256" key="2">
    <source>
        <dbReference type="ARBA" id="ARBA00012009"/>
    </source>
</evidence>
<evidence type="ECO:0000256" key="5">
    <source>
        <dbReference type="ARBA" id="ARBA00022723"/>
    </source>
</evidence>
<keyword evidence="12" id="KW-0472">Membrane</keyword>
<comment type="catalytic activity">
    <reaction evidence="13">
        <text>a 1,2-diacyl-sn-glycero-3-phospho-(1D-myo-inositol-3-phosphate) + ATP = a 1,2-diacyl-sn-glycero-3-phospho-(1D-myo-inositol-3,5-bisphosphate) + ADP + H(+)</text>
        <dbReference type="Rhea" id="RHEA:13609"/>
        <dbReference type="ChEBI" id="CHEBI:15378"/>
        <dbReference type="ChEBI" id="CHEBI:30616"/>
        <dbReference type="ChEBI" id="CHEBI:57923"/>
        <dbReference type="ChEBI" id="CHEBI:58088"/>
        <dbReference type="ChEBI" id="CHEBI:456216"/>
        <dbReference type="EC" id="2.7.1.150"/>
    </reaction>
    <physiologicalReaction direction="left-to-right" evidence="13">
        <dbReference type="Rhea" id="RHEA:13610"/>
    </physiologicalReaction>
</comment>
<dbReference type="Gene3D" id="3.30.40.10">
    <property type="entry name" value="Zinc/RING finger domain, C3HC4 (zinc finger)"/>
    <property type="match status" value="1"/>
</dbReference>
<keyword evidence="21" id="KW-1185">Reference proteome</keyword>
<feature type="region of interest" description="Disordered" evidence="16">
    <location>
        <begin position="1300"/>
        <end position="1332"/>
    </location>
</feature>
<protein>
    <recommendedName>
        <fullName evidence="2">1-phosphatidylinositol-3-phosphate 5-kinase</fullName>
        <ecNumber evidence="2">2.7.1.150</ecNumber>
    </recommendedName>
</protein>
<feature type="compositionally biased region" description="Polar residues" evidence="16">
    <location>
        <begin position="1316"/>
        <end position="1329"/>
    </location>
</feature>
<evidence type="ECO:0000256" key="11">
    <source>
        <dbReference type="ARBA" id="ARBA00022840"/>
    </source>
</evidence>
<feature type="domain" description="FYVE-type" evidence="17">
    <location>
        <begin position="110"/>
        <end position="165"/>
    </location>
</feature>
<gene>
    <name evidence="20" type="ORF">CINCED_3A023036</name>
</gene>
<evidence type="ECO:0000259" key="18">
    <source>
        <dbReference type="PROSITE" id="PS50186"/>
    </source>
</evidence>
<dbReference type="Gene3D" id="3.50.7.10">
    <property type="entry name" value="GroEL"/>
    <property type="match status" value="1"/>
</dbReference>
<dbReference type="Gene3D" id="1.10.10.10">
    <property type="entry name" value="Winged helix-like DNA-binding domain superfamily/Winged helix DNA-binding domain"/>
    <property type="match status" value="1"/>
</dbReference>
<dbReference type="GO" id="GO:0090385">
    <property type="term" value="P:phagosome-lysosome fusion"/>
    <property type="evidence" value="ECO:0007669"/>
    <property type="project" value="TreeGrafter"/>
</dbReference>
<dbReference type="InterPro" id="IPR000306">
    <property type="entry name" value="Znf_FYVE"/>
</dbReference>
<dbReference type="InterPro" id="IPR027484">
    <property type="entry name" value="PInositol-4-P-5-kinase_N"/>
</dbReference>
<dbReference type="Pfam" id="PF00118">
    <property type="entry name" value="Cpn60_TCP1"/>
    <property type="match status" value="1"/>
</dbReference>
<dbReference type="InterPro" id="IPR027483">
    <property type="entry name" value="PInositol-4-P-4/5-kinase_C_sf"/>
</dbReference>
<evidence type="ECO:0000256" key="12">
    <source>
        <dbReference type="ARBA" id="ARBA00023136"/>
    </source>
</evidence>
<dbReference type="InterPro" id="IPR036390">
    <property type="entry name" value="WH_DNA-bd_sf"/>
</dbReference>
<dbReference type="GO" id="GO:1903426">
    <property type="term" value="P:regulation of reactive oxygen species biosynthetic process"/>
    <property type="evidence" value="ECO:0007669"/>
    <property type="project" value="TreeGrafter"/>
</dbReference>
<dbReference type="SUPFAM" id="SSF46785">
    <property type="entry name" value="Winged helix' DNA-binding domain"/>
    <property type="match status" value="1"/>
</dbReference>
<name>A0A5E4N2Q7_9HEMI</name>
<dbReference type="CDD" id="cd15725">
    <property type="entry name" value="FYVE_PIKfyve_Fab1"/>
    <property type="match status" value="1"/>
</dbReference>
<dbReference type="EMBL" id="CABPRJ010001462">
    <property type="protein sequence ID" value="VVC38093.1"/>
    <property type="molecule type" value="Genomic_DNA"/>
</dbReference>
<dbReference type="InterPro" id="IPR011011">
    <property type="entry name" value="Znf_FYVE_PHD"/>
</dbReference>
<dbReference type="InterPro" id="IPR002423">
    <property type="entry name" value="Cpn60/GroEL/TCP-1"/>
</dbReference>
<evidence type="ECO:0000256" key="13">
    <source>
        <dbReference type="ARBA" id="ARBA00052820"/>
    </source>
</evidence>
<dbReference type="SMART" id="SM00049">
    <property type="entry name" value="DEP"/>
    <property type="match status" value="1"/>
</dbReference>
<dbReference type="Pfam" id="PF01363">
    <property type="entry name" value="FYVE"/>
    <property type="match status" value="1"/>
</dbReference>
<keyword evidence="4 15" id="KW-0808">Transferase</keyword>
<dbReference type="PANTHER" id="PTHR46715:SF1">
    <property type="entry name" value="1-PHOSPHATIDYLINOSITOL 3-PHOSPHATE 5-KINASE"/>
    <property type="match status" value="1"/>
</dbReference>
<dbReference type="Pfam" id="PF00610">
    <property type="entry name" value="DEP"/>
    <property type="match status" value="1"/>
</dbReference>
<comment type="subcellular location">
    <subcellularLocation>
        <location evidence="1">Endosome membrane</location>
    </subcellularLocation>
</comment>
<evidence type="ECO:0000256" key="3">
    <source>
        <dbReference type="ARBA" id="ARBA00022553"/>
    </source>
</evidence>
<dbReference type="CDD" id="cd17300">
    <property type="entry name" value="PIPKc_PIKfyve"/>
    <property type="match status" value="1"/>
</dbReference>
<evidence type="ECO:0000313" key="21">
    <source>
        <dbReference type="Proteomes" id="UP000325440"/>
    </source>
</evidence>
<keyword evidence="6 15" id="KW-0547">Nucleotide-binding</keyword>
<proteinExistence type="predicted"/>
<dbReference type="InterPro" id="IPR000591">
    <property type="entry name" value="DEP_dom"/>
</dbReference>
<keyword evidence="7" id="KW-0967">Endosome</keyword>
<keyword evidence="8 14" id="KW-0863">Zinc-finger</keyword>
<dbReference type="PROSITE" id="PS51455">
    <property type="entry name" value="PIPK"/>
    <property type="match status" value="1"/>
</dbReference>
<organism evidence="20 21">
    <name type="scientific">Cinara cedri</name>
    <dbReference type="NCBI Taxonomy" id="506608"/>
    <lineage>
        <taxon>Eukaryota</taxon>
        <taxon>Metazoa</taxon>
        <taxon>Ecdysozoa</taxon>
        <taxon>Arthropoda</taxon>
        <taxon>Hexapoda</taxon>
        <taxon>Insecta</taxon>
        <taxon>Pterygota</taxon>
        <taxon>Neoptera</taxon>
        <taxon>Paraneoptera</taxon>
        <taxon>Hemiptera</taxon>
        <taxon>Sternorrhyncha</taxon>
        <taxon>Aphidomorpha</taxon>
        <taxon>Aphidoidea</taxon>
        <taxon>Aphididae</taxon>
        <taxon>Lachninae</taxon>
        <taxon>Cinara</taxon>
    </lineage>
</organism>